<keyword evidence="4 18" id="KW-0945">Host-virus interaction</keyword>
<keyword evidence="8 18" id="KW-1114">Inhibition of host interferon signaling pathway by virus</keyword>
<keyword evidence="6 18" id="KW-0479">Metal-binding</keyword>
<keyword evidence="7 18" id="KW-0863">Zinc-finger</keyword>
<comment type="function">
    <text evidence="19">E7 protein has both transforming and trans-activating activities.</text>
</comment>
<comment type="subcellular location">
    <subcellularLocation>
        <location evidence="18">Host cytoplasm</location>
    </subcellularLocation>
    <subcellularLocation>
        <location evidence="18">Host nucleus</location>
    </subcellularLocation>
    <text evidence="18">Predominantly found in the host nucleus.</text>
</comment>
<comment type="subunit">
    <text evidence="18">Homodimer. Homooligomer. Interacts with host RB1; this interaction induces dissociation of RB1-E2F1 complex thereby disrupting RB1 activity. Interacts with host EP300; this interaction represses EP300 transcriptional activity. Interacts with protein E2; this interaction inhibits E7 oncogenic activity. Interacts with host TMEM173/STING; this interaction impairs the ability of TMEM173/STING to sense cytosolic DNA and promote the production of type I interferon (IFN-alpha and IFN-beta).</text>
</comment>
<keyword evidence="12 18" id="KW-0010">Activator</keyword>
<keyword evidence="17 18" id="KW-1078">G1/S host cell cycle checkpoint dysregulation by virus</keyword>
<keyword evidence="13 18" id="KW-0804">Transcription</keyword>
<comment type="function">
    <text evidence="18">Plays a role in viral genome replication by driving entry of quiescent cells into the cell cycle. Stimulation of progression from G1 to S phase allows the virus to efficiently use the cellular DNA replicating machinery to achieve viral genome replication. E7 protein has both transforming and trans-activating activities. Induces the disassembly of the E2F1 transcription factor from RB1, with subsequent transcriptional activation of E2F1-regulated S-phase genes. Interferes with host histone deacetylation mediated by HDAC1 and HDAC2, leading to transcription activation. Plays also a role in the inhibition of both antiviral and antiproliferative functions of host interferon alpha. Interaction with host TMEM173/STING impairs the ability of TMEM173/STING to sense cytosolic DNA and promote the production of type I interferon (IFN-alpha and IFN-beta).</text>
</comment>
<dbReference type="InterPro" id="IPR000148">
    <property type="entry name" value="Papilloma_E7"/>
</dbReference>
<evidence type="ECO:0000256" key="12">
    <source>
        <dbReference type="ARBA" id="ARBA00023159"/>
    </source>
</evidence>
<evidence type="ECO:0000256" key="17">
    <source>
        <dbReference type="ARBA" id="ARBA00023309"/>
    </source>
</evidence>
<keyword evidence="16 18" id="KW-0899">Viral immunoevasion</keyword>
<gene>
    <name evidence="18" type="primary">E7</name>
</gene>
<evidence type="ECO:0000256" key="13">
    <source>
        <dbReference type="ARBA" id="ARBA00023163"/>
    </source>
</evidence>
<evidence type="ECO:0000256" key="6">
    <source>
        <dbReference type="ARBA" id="ARBA00022723"/>
    </source>
</evidence>
<keyword evidence="2 18" id="KW-0244">Early protein</keyword>
<evidence type="ECO:0000256" key="19">
    <source>
        <dbReference type="PIRNR" id="PIRNR003407"/>
    </source>
</evidence>
<organism evidence="20">
    <name type="scientific">Eidolon bat papillomavirus</name>
    <dbReference type="NCBI Taxonomy" id="3141875"/>
    <lineage>
        <taxon>Viruses</taxon>
        <taxon>Monodnaviria</taxon>
        <taxon>Shotokuvirae</taxon>
        <taxon>Cossaviricota</taxon>
        <taxon>Papovaviricetes</taxon>
        <taxon>Zurhausenvirales</taxon>
        <taxon>Papillomaviridae</taxon>
    </lineage>
</organism>
<dbReference type="HAMAP" id="MF_04004">
    <property type="entry name" value="PPV_E7"/>
    <property type="match status" value="1"/>
</dbReference>
<evidence type="ECO:0000256" key="7">
    <source>
        <dbReference type="ARBA" id="ARBA00022771"/>
    </source>
</evidence>
<dbReference type="GO" id="GO:0052170">
    <property type="term" value="P:symbiont-mediated suppression of host innate immune response"/>
    <property type="evidence" value="ECO:0007669"/>
    <property type="project" value="UniProtKB-KW"/>
</dbReference>
<proteinExistence type="inferred from homology"/>
<evidence type="ECO:0000256" key="14">
    <source>
        <dbReference type="ARBA" id="ARBA00023200"/>
    </source>
</evidence>
<keyword evidence="10 18" id="KW-0805">Transcription regulation</keyword>
<name>A0AAU7E300_9PAPI</name>
<protein>
    <recommendedName>
        <fullName evidence="18 19">Protein E7</fullName>
    </recommendedName>
</protein>
<dbReference type="GO" id="GO:0006351">
    <property type="term" value="P:DNA-templated transcription"/>
    <property type="evidence" value="ECO:0007669"/>
    <property type="project" value="UniProtKB-UniRule"/>
</dbReference>
<evidence type="ECO:0000256" key="11">
    <source>
        <dbReference type="ARBA" id="ARBA00023125"/>
    </source>
</evidence>
<evidence type="ECO:0000313" key="20">
    <source>
        <dbReference type="EMBL" id="XBH24134.1"/>
    </source>
</evidence>
<evidence type="ECO:0000256" key="8">
    <source>
        <dbReference type="ARBA" id="ARBA00022830"/>
    </source>
</evidence>
<comment type="PTM">
    <text evidence="18">Highly phosphorylated.</text>
</comment>
<dbReference type="GO" id="GO:0019904">
    <property type="term" value="F:protein domain specific binding"/>
    <property type="evidence" value="ECO:0007669"/>
    <property type="project" value="UniProtKB-UniRule"/>
</dbReference>
<evidence type="ECO:0000256" key="15">
    <source>
        <dbReference type="ARBA" id="ARBA00023258"/>
    </source>
</evidence>
<dbReference type="GO" id="GO:0039502">
    <property type="term" value="P:symbiont-mediated suppression of host type I interferon-mediated signaling pathway"/>
    <property type="evidence" value="ECO:0007669"/>
    <property type="project" value="UniProtKB-UniRule"/>
</dbReference>
<comment type="domain">
    <text evidence="18">The E7 terminal domain is an intrinsically disordered domain, whose flexibility and conformational transitions confer target adaptability to the oncoprotein. It allows adaptation to a variety of protein targets and exposes the PEST degradation sequence that regulates its turnover in the cell.</text>
</comment>
<reference evidence="20" key="1">
    <citation type="journal article" date="2024" name="Microbiome">
        <title>Substantial viral diversity in bats and rodents from East Africa: insights into evolution, recombination, and cocirculation.</title>
        <authorList>
            <person name="Wang D."/>
            <person name="Yang X."/>
            <person name="Ren Z."/>
            <person name="Hu B."/>
            <person name="Zhao H."/>
            <person name="Yang K."/>
            <person name="Shi P."/>
            <person name="Zhang Z."/>
            <person name="Feng Q."/>
            <person name="Nawenja C.V."/>
            <person name="Obanda V."/>
            <person name="Robert K."/>
            <person name="Nalikka B."/>
            <person name="Waruhiu C.N."/>
            <person name="Ochola G.O."/>
            <person name="Onyuok S.O."/>
            <person name="Ochieng H."/>
            <person name="Li B."/>
            <person name="Zhu Y."/>
            <person name="Si H."/>
            <person name="Yin J."/>
            <person name="Kristiansen K."/>
            <person name="Jin X."/>
            <person name="Xu X."/>
            <person name="Xiao M."/>
            <person name="Agwanda B."/>
            <person name="Ommeh S."/>
            <person name="Li J."/>
            <person name="Shi Z.L."/>
        </authorList>
    </citation>
    <scope>NUCLEOTIDE SEQUENCE</scope>
    <source>
        <strain evidence="20">7A/Kenya/BAT613/2015</strain>
    </source>
</reference>
<keyword evidence="11 18" id="KW-0238">DNA-binding</keyword>
<sequence length="86" mass="9451">MRGSEPALADIAAEEDAAVLDLHCYESLESEEAEHTFYNVELHCTCCAKAIKLVVSANDSGIRDLALTLRERNLAFLCSACTKNFK</sequence>
<keyword evidence="15" id="KW-0922">Interferon antiviral system evasion</keyword>
<keyword evidence="1 18" id="KW-1121">Modulation of host cell cycle by virus</keyword>
<evidence type="ECO:0000256" key="2">
    <source>
        <dbReference type="ARBA" id="ARBA00022518"/>
    </source>
</evidence>
<dbReference type="SUPFAM" id="SSF161234">
    <property type="entry name" value="E7 C-terminal domain-like"/>
    <property type="match status" value="1"/>
</dbReference>
<dbReference type="GO" id="GO:0003677">
    <property type="term" value="F:DNA binding"/>
    <property type="evidence" value="ECO:0007669"/>
    <property type="project" value="UniProtKB-UniRule"/>
</dbReference>
<dbReference type="GO" id="GO:0042025">
    <property type="term" value="C:host cell nucleus"/>
    <property type="evidence" value="ECO:0007669"/>
    <property type="project" value="UniProtKB-SubCell"/>
</dbReference>
<keyword evidence="3 18" id="KW-1048">Host nucleus</keyword>
<evidence type="ECO:0000256" key="5">
    <source>
        <dbReference type="ARBA" id="ARBA00022632"/>
    </source>
</evidence>
<comment type="similarity">
    <text evidence="18 19">Belongs to the papillomaviridae E7 protein family.</text>
</comment>
<evidence type="ECO:0000256" key="10">
    <source>
        <dbReference type="ARBA" id="ARBA00023015"/>
    </source>
</evidence>
<keyword evidence="5 18" id="KW-1090">Inhibition of host innate immune response by virus</keyword>
<dbReference type="EMBL" id="PP711994">
    <property type="protein sequence ID" value="XBH24134.1"/>
    <property type="molecule type" value="Genomic_DNA"/>
</dbReference>
<dbReference type="GO" id="GO:0008270">
    <property type="term" value="F:zinc ion binding"/>
    <property type="evidence" value="ECO:0007669"/>
    <property type="project" value="UniProtKB-KW"/>
</dbReference>
<evidence type="ECO:0000256" key="1">
    <source>
        <dbReference type="ARBA" id="ARBA00022504"/>
    </source>
</evidence>
<dbReference type="Gene3D" id="3.30.160.330">
    <property type="match status" value="1"/>
</dbReference>
<dbReference type="Pfam" id="PF00527">
    <property type="entry name" value="E7"/>
    <property type="match status" value="1"/>
</dbReference>
<keyword evidence="14 18" id="KW-1035">Host cytoplasm</keyword>
<dbReference type="GO" id="GO:0039645">
    <property type="term" value="P:symbiont-mediated perturbation of host cell cycle G1/S transition checkpoint"/>
    <property type="evidence" value="ECO:0007669"/>
    <property type="project" value="UniProtKB-UniRule"/>
</dbReference>
<evidence type="ECO:0000256" key="3">
    <source>
        <dbReference type="ARBA" id="ARBA00022562"/>
    </source>
</evidence>
<reference evidence="20" key="2">
    <citation type="submission" date="2024-02" db="EMBL/GenBank/DDBJ databases">
        <authorList>
            <person name="Hu B."/>
        </authorList>
    </citation>
    <scope>NUCLEOTIDE SEQUENCE</scope>
    <source>
        <strain evidence="20">7A/Kenya/BAT613/2015</strain>
    </source>
</reference>
<dbReference type="GO" id="GO:0003700">
    <property type="term" value="F:DNA-binding transcription factor activity"/>
    <property type="evidence" value="ECO:0007669"/>
    <property type="project" value="UniProtKB-UniRule"/>
</dbReference>
<evidence type="ECO:0000256" key="9">
    <source>
        <dbReference type="ARBA" id="ARBA00022833"/>
    </source>
</evidence>
<dbReference type="GO" id="GO:0030430">
    <property type="term" value="C:host cell cytoplasm"/>
    <property type="evidence" value="ECO:0007669"/>
    <property type="project" value="UniProtKB-SubCell"/>
</dbReference>
<feature type="short sequence motif" description="LXCXE motif; interaction with host RB1 and TMEM173/STING" evidence="18">
    <location>
        <begin position="22"/>
        <end position="26"/>
    </location>
</feature>
<accession>A0AAU7E300</accession>
<keyword evidence="9 18" id="KW-0862">Zinc</keyword>
<comment type="caution">
    <text evidence="18">Lacks conserved residue(s) required for the propagation of feature annotation.</text>
</comment>
<feature type="short sequence motif" description="Nuclear export signal" evidence="18">
    <location>
        <begin position="62"/>
        <end position="70"/>
    </location>
</feature>
<evidence type="ECO:0000256" key="16">
    <source>
        <dbReference type="ARBA" id="ARBA00023280"/>
    </source>
</evidence>
<evidence type="ECO:0000256" key="4">
    <source>
        <dbReference type="ARBA" id="ARBA00022581"/>
    </source>
</evidence>
<dbReference type="PIRSF" id="PIRSF003407">
    <property type="entry name" value="Papvi_E7"/>
    <property type="match status" value="1"/>
</dbReference>
<evidence type="ECO:0000256" key="18">
    <source>
        <dbReference type="HAMAP-Rule" id="MF_04004"/>
    </source>
</evidence>